<protein>
    <recommendedName>
        <fullName evidence="3">DUF305 domain-containing protein</fullName>
    </recommendedName>
</protein>
<evidence type="ECO:0000313" key="2">
    <source>
        <dbReference type="Proteomes" id="UP001596547"/>
    </source>
</evidence>
<name>A0ABD6AEW9_9EURY</name>
<keyword evidence="2" id="KW-1185">Reference proteome</keyword>
<comment type="caution">
    <text evidence="1">The sequence shown here is derived from an EMBL/GenBank/DDBJ whole genome shotgun (WGS) entry which is preliminary data.</text>
</comment>
<dbReference type="AlphaFoldDB" id="A0ABD6AEW9"/>
<dbReference type="EMBL" id="JBHTBF010000003">
    <property type="protein sequence ID" value="MFC7318846.1"/>
    <property type="molecule type" value="Genomic_DNA"/>
</dbReference>
<reference evidence="1 2" key="1">
    <citation type="journal article" date="2019" name="Int. J. Syst. Evol. Microbiol.">
        <title>The Global Catalogue of Microorganisms (GCM) 10K type strain sequencing project: providing services to taxonomists for standard genome sequencing and annotation.</title>
        <authorList>
            <consortium name="The Broad Institute Genomics Platform"/>
            <consortium name="The Broad Institute Genome Sequencing Center for Infectious Disease"/>
            <person name="Wu L."/>
            <person name="Ma J."/>
        </authorList>
    </citation>
    <scope>NUCLEOTIDE SEQUENCE [LARGE SCALE GENOMIC DNA]</scope>
    <source>
        <strain evidence="1 2">PSR21</strain>
    </source>
</reference>
<sequence length="108" mass="11451">MNDNMRTFTLAITAVLAILLLAVGAAAAHGMNSSAADHDTGPHNGTAAGWATWMEQHMTEQMGAQTAAQVQDRAGMSHEEMDEYMASHRNGSTMNGMMHGGMSGMDCH</sequence>
<accession>A0ABD6AEW9</accession>
<gene>
    <name evidence="1" type="ORF">ACFQPE_18880</name>
</gene>
<dbReference type="Proteomes" id="UP001596547">
    <property type="component" value="Unassembled WGS sequence"/>
</dbReference>
<dbReference type="GeneID" id="79316966"/>
<proteinExistence type="predicted"/>
<evidence type="ECO:0000313" key="1">
    <source>
        <dbReference type="EMBL" id="MFC7318846.1"/>
    </source>
</evidence>
<organism evidence="1 2">
    <name type="scientific">Halomarina halobia</name>
    <dbReference type="NCBI Taxonomy" id="3033386"/>
    <lineage>
        <taxon>Archaea</taxon>
        <taxon>Methanobacteriati</taxon>
        <taxon>Methanobacteriota</taxon>
        <taxon>Stenosarchaea group</taxon>
        <taxon>Halobacteria</taxon>
        <taxon>Halobacteriales</taxon>
        <taxon>Natronomonadaceae</taxon>
        <taxon>Halomarina</taxon>
    </lineage>
</organism>
<dbReference type="RefSeq" id="WP_276306319.1">
    <property type="nucleotide sequence ID" value="NZ_CP119993.1"/>
</dbReference>
<evidence type="ECO:0008006" key="3">
    <source>
        <dbReference type="Google" id="ProtNLM"/>
    </source>
</evidence>